<feature type="non-terminal residue" evidence="1">
    <location>
        <position position="217"/>
    </location>
</feature>
<gene>
    <name evidence="1" type="ORF">BDP81DRAFT_423753</name>
</gene>
<protein>
    <submittedName>
        <fullName evidence="1">Uncharacterized protein</fullName>
    </submittedName>
</protein>
<keyword evidence="2" id="KW-1185">Reference proteome</keyword>
<accession>A0AAJ0EJP0</accession>
<dbReference type="EMBL" id="JAHMHQ010000006">
    <property type="protein sequence ID" value="KAK1639236.1"/>
    <property type="molecule type" value="Genomic_DNA"/>
</dbReference>
<sequence length="217" mass="23321">MAIYSSKSWELRYQMDTRRGAEVSATAGVPIAAAAGVTMKLDAGLAFETSVSNHWEFESLDTSIIQPTLAFVEESISTAEVCDYLDGQACYKTSTMFMITGIACVRTVHSEVPLGIAETGLQGGFSKDKALVSSAKRTTDFVWAVRLAKISKGLLDWKWSWETLSRGATFGRTTDDAEVGGQIAKALRDEGLEVCPCPITVNDDVFILGSDGGPTSD</sequence>
<reference evidence="1" key="1">
    <citation type="submission" date="2021-06" db="EMBL/GenBank/DDBJ databases">
        <title>Comparative genomics, transcriptomics and evolutionary studies reveal genomic signatures of adaptation to plant cell wall in hemibiotrophic fungi.</title>
        <authorList>
            <consortium name="DOE Joint Genome Institute"/>
            <person name="Baroncelli R."/>
            <person name="Diaz J.F."/>
            <person name="Benocci T."/>
            <person name="Peng M."/>
            <person name="Battaglia E."/>
            <person name="Haridas S."/>
            <person name="Andreopoulos W."/>
            <person name="Labutti K."/>
            <person name="Pangilinan J."/>
            <person name="Floch G.L."/>
            <person name="Makela M.R."/>
            <person name="Henrissat B."/>
            <person name="Grigoriev I.V."/>
            <person name="Crouch J.A."/>
            <person name="De Vries R.P."/>
            <person name="Sukno S.A."/>
            <person name="Thon M.R."/>
        </authorList>
    </citation>
    <scope>NUCLEOTIDE SEQUENCE</scope>
    <source>
        <strain evidence="1">CBS 102054</strain>
    </source>
</reference>
<evidence type="ECO:0000313" key="1">
    <source>
        <dbReference type="EMBL" id="KAK1639236.1"/>
    </source>
</evidence>
<dbReference type="Proteomes" id="UP001243989">
    <property type="component" value="Unassembled WGS sequence"/>
</dbReference>
<dbReference type="RefSeq" id="XP_060447843.1">
    <property type="nucleotide sequence ID" value="XM_060590094.1"/>
</dbReference>
<proteinExistence type="predicted"/>
<dbReference type="AlphaFoldDB" id="A0AAJ0EJP0"/>
<name>A0AAJ0EJP0_9PEZI</name>
<organism evidence="1 2">
    <name type="scientific">Colletotrichum phormii</name>
    <dbReference type="NCBI Taxonomy" id="359342"/>
    <lineage>
        <taxon>Eukaryota</taxon>
        <taxon>Fungi</taxon>
        <taxon>Dikarya</taxon>
        <taxon>Ascomycota</taxon>
        <taxon>Pezizomycotina</taxon>
        <taxon>Sordariomycetes</taxon>
        <taxon>Hypocreomycetidae</taxon>
        <taxon>Glomerellales</taxon>
        <taxon>Glomerellaceae</taxon>
        <taxon>Colletotrichum</taxon>
        <taxon>Colletotrichum acutatum species complex</taxon>
    </lineage>
</organism>
<evidence type="ECO:0000313" key="2">
    <source>
        <dbReference type="Proteomes" id="UP001243989"/>
    </source>
</evidence>
<dbReference type="GeneID" id="85474956"/>
<comment type="caution">
    <text evidence="1">The sequence shown here is derived from an EMBL/GenBank/DDBJ whole genome shotgun (WGS) entry which is preliminary data.</text>
</comment>